<dbReference type="GO" id="GO:0050661">
    <property type="term" value="F:NADP binding"/>
    <property type="evidence" value="ECO:0007669"/>
    <property type="project" value="InterPro"/>
</dbReference>
<comment type="pathway">
    <text evidence="1">Amino-acid degradation; L-valine degradation.</text>
</comment>
<name>A0A8H3QEA2_9GLOM</name>
<evidence type="ECO:0000256" key="2">
    <source>
        <dbReference type="ARBA" id="ARBA00006013"/>
    </source>
</evidence>
<dbReference type="Gene3D" id="1.10.1040.10">
    <property type="entry name" value="N-(1-d-carboxylethyl)-l-norvaline Dehydrogenase, domain 2"/>
    <property type="match status" value="1"/>
</dbReference>
<dbReference type="GO" id="GO:0006574">
    <property type="term" value="P:L-valine catabolic process"/>
    <property type="evidence" value="ECO:0007669"/>
    <property type="project" value="UniProtKB-UniPathway"/>
</dbReference>
<evidence type="ECO:0000259" key="10">
    <source>
        <dbReference type="Pfam" id="PF14833"/>
    </source>
</evidence>
<evidence type="ECO:0000259" key="9">
    <source>
        <dbReference type="Pfam" id="PF03446"/>
    </source>
</evidence>
<reference evidence="11" key="1">
    <citation type="submission" date="2019-10" db="EMBL/GenBank/DDBJ databases">
        <title>Conservation and host-specific expression of non-tandemly repeated heterogenous ribosome RNA gene in arbuscular mycorrhizal fungi.</title>
        <authorList>
            <person name="Maeda T."/>
            <person name="Kobayashi Y."/>
            <person name="Nakagawa T."/>
            <person name="Ezawa T."/>
            <person name="Yamaguchi K."/>
            <person name="Bino T."/>
            <person name="Nishimoto Y."/>
            <person name="Shigenobu S."/>
            <person name="Kawaguchi M."/>
        </authorList>
    </citation>
    <scope>NUCLEOTIDE SEQUENCE</scope>
    <source>
        <strain evidence="11">HR1</strain>
    </source>
</reference>
<dbReference type="PANTHER" id="PTHR22981:SF7">
    <property type="entry name" value="3-HYDROXYISOBUTYRATE DEHYDROGENASE, MITOCHONDRIAL"/>
    <property type="match status" value="1"/>
</dbReference>
<dbReference type="InterPro" id="IPR013328">
    <property type="entry name" value="6PGD_dom2"/>
</dbReference>
<evidence type="ECO:0000256" key="5">
    <source>
        <dbReference type="ARBA" id="ARBA00023002"/>
    </source>
</evidence>
<evidence type="ECO:0000313" key="11">
    <source>
        <dbReference type="EMBL" id="GES77585.1"/>
    </source>
</evidence>
<dbReference type="InterPro" id="IPR029154">
    <property type="entry name" value="HIBADH-like_NADP-bd"/>
</dbReference>
<feature type="domain" description="3-hydroxyisobutyrate dehydrogenase-like NAD-binding" evidence="10">
    <location>
        <begin position="207"/>
        <end position="335"/>
    </location>
</feature>
<dbReference type="Gene3D" id="3.40.50.720">
    <property type="entry name" value="NAD(P)-binding Rossmann-like Domain"/>
    <property type="match status" value="1"/>
</dbReference>
<accession>A0A8H3QEA2</accession>
<evidence type="ECO:0000313" key="12">
    <source>
        <dbReference type="Proteomes" id="UP000615446"/>
    </source>
</evidence>
<evidence type="ECO:0000256" key="1">
    <source>
        <dbReference type="ARBA" id="ARBA00005109"/>
    </source>
</evidence>
<dbReference type="Proteomes" id="UP000615446">
    <property type="component" value="Unassembled WGS sequence"/>
</dbReference>
<dbReference type="InterPro" id="IPR011548">
    <property type="entry name" value="HIBADH"/>
</dbReference>
<dbReference type="NCBIfam" id="TIGR01692">
    <property type="entry name" value="HIBADH"/>
    <property type="match status" value="1"/>
</dbReference>
<dbReference type="FunFam" id="1.10.1040.10:FF:000006">
    <property type="entry name" value="3-hydroxyisobutyrate dehydrogenase"/>
    <property type="match status" value="1"/>
</dbReference>
<comment type="similarity">
    <text evidence="2">Belongs to the HIBADH-related family. 3-hydroxyisobutyrate dehydrogenase subfamily.</text>
</comment>
<gene>
    <name evidence="11" type="ORF">RCL2_000494100</name>
</gene>
<dbReference type="EC" id="1.1.1.31" evidence="3"/>
<evidence type="ECO:0000256" key="4">
    <source>
        <dbReference type="ARBA" id="ARBA00022456"/>
    </source>
</evidence>
<keyword evidence="4" id="KW-0101">Branched-chain amino acid catabolism</keyword>
<dbReference type="InterPro" id="IPR006115">
    <property type="entry name" value="6PGDH_NADP-bd"/>
</dbReference>
<dbReference type="GO" id="GO:0051287">
    <property type="term" value="F:NAD binding"/>
    <property type="evidence" value="ECO:0007669"/>
    <property type="project" value="InterPro"/>
</dbReference>
<evidence type="ECO:0000256" key="8">
    <source>
        <dbReference type="PIRSR" id="PIRSR000103-1"/>
    </source>
</evidence>
<protein>
    <recommendedName>
        <fullName evidence="3">3-hydroxyisobutyrate dehydrogenase</fullName>
        <ecNumber evidence="3">1.1.1.31</ecNumber>
    </recommendedName>
</protein>
<dbReference type="OrthoDB" id="435038at2759"/>
<dbReference type="InterPro" id="IPR015815">
    <property type="entry name" value="HIBADH-related"/>
</dbReference>
<dbReference type="Pfam" id="PF03446">
    <property type="entry name" value="NAD_binding_2"/>
    <property type="match status" value="1"/>
</dbReference>
<proteinExistence type="inferred from homology"/>
<comment type="catalytic activity">
    <reaction evidence="7">
        <text>3-hydroxy-2-methylpropanoate + NAD(+) = 2-methyl-3-oxopropanoate + NADH + H(+)</text>
        <dbReference type="Rhea" id="RHEA:17681"/>
        <dbReference type="ChEBI" id="CHEBI:11805"/>
        <dbReference type="ChEBI" id="CHEBI:15378"/>
        <dbReference type="ChEBI" id="CHEBI:57540"/>
        <dbReference type="ChEBI" id="CHEBI:57700"/>
        <dbReference type="ChEBI" id="CHEBI:57945"/>
        <dbReference type="EC" id="1.1.1.31"/>
    </reaction>
</comment>
<dbReference type="InterPro" id="IPR036291">
    <property type="entry name" value="NAD(P)-bd_dom_sf"/>
</dbReference>
<dbReference type="SUPFAM" id="SSF48179">
    <property type="entry name" value="6-phosphogluconate dehydrogenase C-terminal domain-like"/>
    <property type="match status" value="1"/>
</dbReference>
<evidence type="ECO:0000256" key="6">
    <source>
        <dbReference type="ARBA" id="ARBA00023027"/>
    </source>
</evidence>
<organism evidence="11 12">
    <name type="scientific">Rhizophagus clarus</name>
    <dbReference type="NCBI Taxonomy" id="94130"/>
    <lineage>
        <taxon>Eukaryota</taxon>
        <taxon>Fungi</taxon>
        <taxon>Fungi incertae sedis</taxon>
        <taxon>Mucoromycota</taxon>
        <taxon>Glomeromycotina</taxon>
        <taxon>Glomeromycetes</taxon>
        <taxon>Glomerales</taxon>
        <taxon>Glomeraceae</taxon>
        <taxon>Rhizophagus</taxon>
    </lineage>
</organism>
<feature type="domain" description="6-phosphogluconate dehydrogenase NADP-binding" evidence="9">
    <location>
        <begin position="35"/>
        <end position="204"/>
    </location>
</feature>
<dbReference type="UniPathway" id="UPA00362"/>
<dbReference type="InterPro" id="IPR008927">
    <property type="entry name" value="6-PGluconate_DH-like_C_sf"/>
</dbReference>
<evidence type="ECO:0000256" key="7">
    <source>
        <dbReference type="ARBA" id="ARBA00049197"/>
    </source>
</evidence>
<dbReference type="GO" id="GO:0008442">
    <property type="term" value="F:3-hydroxyisobutyrate dehydrogenase activity"/>
    <property type="evidence" value="ECO:0007669"/>
    <property type="project" value="UniProtKB-EC"/>
</dbReference>
<feature type="active site" evidence="8">
    <location>
        <position position="213"/>
    </location>
</feature>
<dbReference type="PIRSF" id="PIRSF000103">
    <property type="entry name" value="HIBADH"/>
    <property type="match status" value="1"/>
</dbReference>
<evidence type="ECO:0000256" key="3">
    <source>
        <dbReference type="ARBA" id="ARBA00012991"/>
    </source>
</evidence>
<keyword evidence="6" id="KW-0520">NAD</keyword>
<dbReference type="GO" id="GO:0005739">
    <property type="term" value="C:mitochondrion"/>
    <property type="evidence" value="ECO:0007669"/>
    <property type="project" value="TreeGrafter"/>
</dbReference>
<dbReference type="SUPFAM" id="SSF51735">
    <property type="entry name" value="NAD(P)-binding Rossmann-fold domains"/>
    <property type="match status" value="1"/>
</dbReference>
<dbReference type="EMBL" id="BLAL01000030">
    <property type="protein sequence ID" value="GES77585.1"/>
    <property type="molecule type" value="Genomic_DNA"/>
</dbReference>
<dbReference type="AlphaFoldDB" id="A0A8H3QEA2"/>
<comment type="caution">
    <text evidence="11">The sequence shown here is derived from an EMBL/GenBank/DDBJ whole genome shotgun (WGS) entry which is preliminary data.</text>
</comment>
<dbReference type="PANTHER" id="PTHR22981">
    <property type="entry name" value="3-HYDROXYISOBUTYRATE DEHYDROGENASE-RELATED"/>
    <property type="match status" value="1"/>
</dbReference>
<keyword evidence="5" id="KW-0560">Oxidoreductase</keyword>
<dbReference type="Pfam" id="PF14833">
    <property type="entry name" value="NAD_binding_11"/>
    <property type="match status" value="1"/>
</dbReference>
<sequence length="343" mass="37453">MFRADIFHLFTRNSKIFLNTHYYSTIAKTSRNDAVGFIGIGQMGFKMASNLYQKMNSPLIIYDINKPAIEKFILLHKSTSSQKPILHVNSPIEVARKASTIITMLPSSSHVKNVYLEGQDSLINGIDEDSFLIDSSTIDQSVSKLVSKKIIDKGARAIDAPVSGGIVGAEAATLTFMIGASNLEDFNRAKTYLSHMGNNIVYCGELGTGQIAKICNNMLLAISMVGVAETMNLGVQLGMDPKLLVNILNTSTGRCWSSEIYNPCPGILPNVPSSKNYEGGFSNILMAKDTRLAVKAANDSNTTIILGAIVQQLYNQLSKTAGYERSDFSSVYKWLNDPSRISN</sequence>